<sequence>MSKKDRYENMTLLEQVKHAKERAEQSNRRQNFTLTFNAIVLVLIVLIEIIAQLF</sequence>
<organism evidence="2">
    <name type="scientific">Podoviridae sp. ctZ5d16</name>
    <dbReference type="NCBI Taxonomy" id="2825257"/>
    <lineage>
        <taxon>Viruses</taxon>
        <taxon>Duplodnaviria</taxon>
        <taxon>Heunggongvirae</taxon>
        <taxon>Uroviricota</taxon>
        <taxon>Caudoviricetes</taxon>
    </lineage>
</organism>
<keyword evidence="1" id="KW-1133">Transmembrane helix</keyword>
<keyword evidence="1" id="KW-0472">Membrane</keyword>
<keyword evidence="1" id="KW-0812">Transmembrane</keyword>
<reference evidence="2" key="1">
    <citation type="journal article" date="2021" name="Proc. Natl. Acad. Sci. U.S.A.">
        <title>A Catalog of Tens of Thousands of Viruses from Human Metagenomes Reveals Hidden Associations with Chronic Diseases.</title>
        <authorList>
            <person name="Tisza M.J."/>
            <person name="Buck C.B."/>
        </authorList>
    </citation>
    <scope>NUCLEOTIDE SEQUENCE</scope>
    <source>
        <strain evidence="2">CtZ5d16</strain>
    </source>
</reference>
<proteinExistence type="predicted"/>
<accession>A0A8S5Q7Z4</accession>
<dbReference type="EMBL" id="BK015606">
    <property type="protein sequence ID" value="DAE15502.1"/>
    <property type="molecule type" value="Genomic_DNA"/>
</dbReference>
<evidence type="ECO:0000313" key="2">
    <source>
        <dbReference type="EMBL" id="DAE15502.1"/>
    </source>
</evidence>
<evidence type="ECO:0000256" key="1">
    <source>
        <dbReference type="SAM" id="Phobius"/>
    </source>
</evidence>
<name>A0A8S5Q7Z4_9CAUD</name>
<feature type="transmembrane region" description="Helical" evidence="1">
    <location>
        <begin position="32"/>
        <end position="51"/>
    </location>
</feature>
<protein>
    <submittedName>
        <fullName evidence="2">Uncharacterized protein</fullName>
    </submittedName>
</protein>